<name>A0A2G8T3J0_9BURK</name>
<keyword evidence="2" id="KW-1185">Reference proteome</keyword>
<dbReference type="RefSeq" id="WP_099915261.1">
    <property type="nucleotide sequence ID" value="NZ_BMHS01000010.1"/>
</dbReference>
<evidence type="ECO:0000313" key="2">
    <source>
        <dbReference type="Proteomes" id="UP000228593"/>
    </source>
</evidence>
<gene>
    <name evidence="1" type="ORF">CR103_06860</name>
</gene>
<protein>
    <submittedName>
        <fullName evidence="1">Uncharacterized protein</fullName>
    </submittedName>
</protein>
<organism evidence="1 2">
    <name type="scientific">Massilia psychrophila</name>
    <dbReference type="NCBI Taxonomy" id="1603353"/>
    <lineage>
        <taxon>Bacteria</taxon>
        <taxon>Pseudomonadati</taxon>
        <taxon>Pseudomonadota</taxon>
        <taxon>Betaproteobacteria</taxon>
        <taxon>Burkholderiales</taxon>
        <taxon>Oxalobacteraceae</taxon>
        <taxon>Telluria group</taxon>
        <taxon>Massilia</taxon>
    </lineage>
</organism>
<evidence type="ECO:0000313" key="1">
    <source>
        <dbReference type="EMBL" id="PIL40615.1"/>
    </source>
</evidence>
<accession>A0A2G8T3J0</accession>
<dbReference type="OrthoDB" id="9007755at2"/>
<comment type="caution">
    <text evidence="1">The sequence shown here is derived from an EMBL/GenBank/DDBJ whole genome shotgun (WGS) entry which is preliminary data.</text>
</comment>
<dbReference type="AlphaFoldDB" id="A0A2G8T3J0"/>
<reference evidence="1 2" key="1">
    <citation type="submission" date="2017-10" db="EMBL/GenBank/DDBJ databases">
        <title>Massilia psychrophilum sp. nov., a novel purple-pigmented bacterium isolated from Tianshan glacier, Xinjiang Municipality, China.</title>
        <authorList>
            <person name="Wang H."/>
        </authorList>
    </citation>
    <scope>NUCLEOTIDE SEQUENCE [LARGE SCALE GENOMIC DNA]</scope>
    <source>
        <strain evidence="1 2">JCM 30813</strain>
    </source>
</reference>
<proteinExistence type="predicted"/>
<dbReference type="Proteomes" id="UP000228593">
    <property type="component" value="Unassembled WGS sequence"/>
</dbReference>
<dbReference type="EMBL" id="PDOB01000007">
    <property type="protein sequence ID" value="PIL40615.1"/>
    <property type="molecule type" value="Genomic_DNA"/>
</dbReference>
<sequence length="86" mass="8834">MSSIEIHDLARTHALDKRAMSAVRGGASFGPDINVNVTLAQQIGQFQQIGVNVLNNNGVIGAGFAGTNFGAAASQWTQNHGASAAL</sequence>